<dbReference type="EMBL" id="JACSQA010000048">
    <property type="protein sequence ID" value="MBD8028617.1"/>
    <property type="molecule type" value="Genomic_DNA"/>
</dbReference>
<dbReference type="RefSeq" id="WP_191709010.1">
    <property type="nucleotide sequence ID" value="NZ_JACSQA010000048.1"/>
</dbReference>
<name>A0ABR8XHA7_9BACL</name>
<feature type="domain" description="TOTE conflict system primase" evidence="1">
    <location>
        <begin position="21"/>
        <end position="203"/>
    </location>
</feature>
<dbReference type="SUPFAM" id="SSF46785">
    <property type="entry name" value="Winged helix' DNA-binding domain"/>
    <property type="match status" value="1"/>
</dbReference>
<reference evidence="2 3" key="1">
    <citation type="submission" date="2020-08" db="EMBL/GenBank/DDBJ databases">
        <title>A Genomic Blueprint of the Chicken Gut Microbiome.</title>
        <authorList>
            <person name="Gilroy R."/>
            <person name="Ravi A."/>
            <person name="Getino M."/>
            <person name="Pursley I."/>
            <person name="Horton D.L."/>
            <person name="Alikhan N.-F."/>
            <person name="Baker D."/>
            <person name="Gharbi K."/>
            <person name="Hall N."/>
            <person name="Watson M."/>
            <person name="Adriaenssens E.M."/>
            <person name="Foster-Nyarko E."/>
            <person name="Jarju S."/>
            <person name="Secka A."/>
            <person name="Antonio M."/>
            <person name="Oren A."/>
            <person name="Chaudhuri R."/>
            <person name="La Ragione R.M."/>
            <person name="Hildebrand F."/>
            <person name="Pallen M.J."/>
        </authorList>
    </citation>
    <scope>NUCLEOTIDE SEQUENCE [LARGE SCALE GENOMIC DNA]</scope>
    <source>
        <strain evidence="2 3">Re31</strain>
    </source>
</reference>
<organism evidence="2 3">
    <name type="scientific">Ureibacillus galli</name>
    <dbReference type="NCBI Taxonomy" id="2762222"/>
    <lineage>
        <taxon>Bacteria</taxon>
        <taxon>Bacillati</taxon>
        <taxon>Bacillota</taxon>
        <taxon>Bacilli</taxon>
        <taxon>Bacillales</taxon>
        <taxon>Caryophanaceae</taxon>
        <taxon>Ureibacillus</taxon>
    </lineage>
</organism>
<keyword evidence="3" id="KW-1185">Reference proteome</keyword>
<evidence type="ECO:0000259" key="1">
    <source>
        <dbReference type="Pfam" id="PF22548"/>
    </source>
</evidence>
<accession>A0ABR8XHA7</accession>
<dbReference type="InterPro" id="IPR054347">
    <property type="entry name" value="TOTE_primase"/>
</dbReference>
<gene>
    <name evidence="2" type="ORF">H9636_18440</name>
</gene>
<proteinExistence type="predicted"/>
<dbReference type="Gene3D" id="3.90.920.10">
    <property type="entry name" value="DNA primase, PRIM domain"/>
    <property type="match status" value="1"/>
</dbReference>
<evidence type="ECO:0000313" key="2">
    <source>
        <dbReference type="EMBL" id="MBD8028617.1"/>
    </source>
</evidence>
<dbReference type="Pfam" id="PF22548">
    <property type="entry name" value="AEP-TOTE"/>
    <property type="match status" value="1"/>
</dbReference>
<dbReference type="Proteomes" id="UP000640930">
    <property type="component" value="Unassembled WGS sequence"/>
</dbReference>
<comment type="caution">
    <text evidence="2">The sequence shown here is derived from an EMBL/GenBank/DDBJ whole genome shotgun (WGS) entry which is preliminary data.</text>
</comment>
<dbReference type="SUPFAM" id="SSF56747">
    <property type="entry name" value="Prim-pol domain"/>
    <property type="match status" value="1"/>
</dbReference>
<protein>
    <recommendedName>
        <fullName evidence="1">TOTE conflict system primase domain-containing protein</fullName>
    </recommendedName>
</protein>
<sequence>MVKRQKKNDNTIKKFNELYISTRKKYIKQKGGQYSTFNKYEHSSALTLSDWMLELHLNGSETYGVFNANTVNKFITFDVDYANDQPMARWATLKLIDVLESEFNIRSKDIHVSFSGSKGYHVDLFFDEPIKADDAVAFYQRVIATADLPSNNIEFRPTYKQAVKLPLGIHQKTGARCWFVDRNTLEPIESLDYLDGVEPMDHSLILDALIDLTPEQEAEFKQIKERTDVNVTVVSESQAFEKVTEILTAGQLLRSNTRHETTVLLATFCNSQGYEQEDAIGIIMETLWNTPREYFSKNSTPEFWQSEAERIVKYAYERNYQLGNADRPITIYRSEMLAVLNVGTFRQKQVAYAMLVTSKRYGSTFYLTLATAMKMTGASKPTVSNAIKKLVEVGFIEYVRKREVDIGRSRDLGRPLYKPNQYRILIEKPKSDEKSIEVLPADNLVDVAYLLCDSSDIKGAVGRREYDNRWSR</sequence>
<dbReference type="InterPro" id="IPR036390">
    <property type="entry name" value="WH_DNA-bd_sf"/>
</dbReference>
<evidence type="ECO:0000313" key="3">
    <source>
        <dbReference type="Proteomes" id="UP000640930"/>
    </source>
</evidence>